<dbReference type="OrthoDB" id="20403at2759"/>
<dbReference type="EMBL" id="CAJFCV020000001">
    <property type="protein sequence ID" value="CAG9090003.1"/>
    <property type="molecule type" value="Genomic_DNA"/>
</dbReference>
<organism evidence="1 2">
    <name type="scientific">Bursaphelenchus xylophilus</name>
    <name type="common">Pinewood nematode worm</name>
    <name type="synonym">Aphelenchoides xylophilus</name>
    <dbReference type="NCBI Taxonomy" id="6326"/>
    <lineage>
        <taxon>Eukaryota</taxon>
        <taxon>Metazoa</taxon>
        <taxon>Ecdysozoa</taxon>
        <taxon>Nematoda</taxon>
        <taxon>Chromadorea</taxon>
        <taxon>Rhabditida</taxon>
        <taxon>Tylenchina</taxon>
        <taxon>Tylenchomorpha</taxon>
        <taxon>Aphelenchoidea</taxon>
        <taxon>Aphelenchoididae</taxon>
        <taxon>Bursaphelenchus</taxon>
    </lineage>
</organism>
<dbReference type="Proteomes" id="UP000659654">
    <property type="component" value="Unassembled WGS sequence"/>
</dbReference>
<dbReference type="InterPro" id="IPR019324">
    <property type="entry name" value="MPP6"/>
</dbReference>
<accession>A0A7I8XLN6</accession>
<dbReference type="AlphaFoldDB" id="A0A7I8XLN6"/>
<protein>
    <submittedName>
        <fullName evidence="1">(pine wood nematode) hypothetical protein</fullName>
    </submittedName>
</protein>
<evidence type="ECO:0000313" key="1">
    <source>
        <dbReference type="EMBL" id="CAD5212202.1"/>
    </source>
</evidence>
<comment type="caution">
    <text evidence="1">The sequence shown here is derived from an EMBL/GenBank/DDBJ whole genome shotgun (WGS) entry which is preliminary data.</text>
</comment>
<proteinExistence type="predicted"/>
<keyword evidence="2" id="KW-1185">Reference proteome</keyword>
<evidence type="ECO:0000313" key="2">
    <source>
        <dbReference type="Proteomes" id="UP000659654"/>
    </source>
</evidence>
<dbReference type="PANTHER" id="PTHR13582:SF0">
    <property type="entry name" value="M-PHASE PHOSPHOPROTEIN 6"/>
    <property type="match status" value="1"/>
</dbReference>
<dbReference type="Proteomes" id="UP000582659">
    <property type="component" value="Unassembled WGS sequence"/>
</dbReference>
<sequence length="179" mass="20957">MEEDEGVFGDKKIDTKLAHKISESVLQMNFMKKTYNQVEMAKKRKDRLAMRKNKIKVFPTALRFDDDPVEGLNGITVDDRFTKVDQFRFGRFSFGGQNPEVETLMELHERKRKSAGLEEGELSDEEISAREMAETLNSYRKRPLDIKEEPREEQDIIIETAREPKRRKTKVKVQGVKDF</sequence>
<dbReference type="EMBL" id="CAJFDI010000001">
    <property type="protein sequence ID" value="CAD5212202.1"/>
    <property type="molecule type" value="Genomic_DNA"/>
</dbReference>
<gene>
    <name evidence="1" type="ORF">BXYJ_LOCUS2802</name>
</gene>
<dbReference type="PANTHER" id="PTHR13582">
    <property type="entry name" value="M-PHASE PHOSPHOPROTEIN 6"/>
    <property type="match status" value="1"/>
</dbReference>
<reference evidence="1" key="1">
    <citation type="submission" date="2020-09" db="EMBL/GenBank/DDBJ databases">
        <authorList>
            <person name="Kikuchi T."/>
        </authorList>
    </citation>
    <scope>NUCLEOTIDE SEQUENCE</scope>
    <source>
        <strain evidence="1">Ka4C1</strain>
    </source>
</reference>
<dbReference type="Pfam" id="PF10175">
    <property type="entry name" value="MPP6"/>
    <property type="match status" value="1"/>
</dbReference>
<name>A0A7I8XLN6_BURXY</name>
<dbReference type="GO" id="GO:0000460">
    <property type="term" value="P:maturation of 5.8S rRNA"/>
    <property type="evidence" value="ECO:0007669"/>
    <property type="project" value="TreeGrafter"/>
</dbReference>